<dbReference type="AlphaFoldDB" id="A0A0A0K3V2"/>
<dbReference type="InterPro" id="IPR045034">
    <property type="entry name" value="O-acyltransferase_WSD1-like"/>
</dbReference>
<evidence type="ECO:0008006" key="3">
    <source>
        <dbReference type="Google" id="ProtNLM"/>
    </source>
</evidence>
<dbReference type="PANTHER" id="PTHR31650:SF34">
    <property type="entry name" value="O-ACYLTRANSFERASE WSD1-LIKE ISOFORM X1"/>
    <property type="match status" value="1"/>
</dbReference>
<dbReference type="GO" id="GO:0008374">
    <property type="term" value="F:O-acyltransferase activity"/>
    <property type="evidence" value="ECO:0007669"/>
    <property type="project" value="InterPro"/>
</dbReference>
<sequence>MDSSLLQQPPSPIAEYLSSPMLSLSILAILEFQVPIHTLDLTFNLRSLFLPINPRFPPYWLQMRKERRSGKGKHRSGRTCERSNLSTWFNYIESYKAYCDEYLTKISMEEFRPDKPLWEAHLFKYPTSPTVAGTMVLKVHHSLGDGYSLMGVVLSCLHTASDLTFLSLFLPDVNDDSRTSVLKGIDEKTSIRSGREGLQFMPMNTFTVSFSLNYIKKIKTKLDVTVNDVITGITFMGLRLYMEEMEKNSGEVAATALTIVNTRVIGTYRPATEMAKPESKGLW</sequence>
<dbReference type="PANTHER" id="PTHR31650">
    <property type="entry name" value="O-ACYLTRANSFERASE (WSD1-LIKE) FAMILY PROTEIN"/>
    <property type="match status" value="1"/>
</dbReference>
<organism evidence="1 2">
    <name type="scientific">Cucumis sativus</name>
    <name type="common">Cucumber</name>
    <dbReference type="NCBI Taxonomy" id="3659"/>
    <lineage>
        <taxon>Eukaryota</taxon>
        <taxon>Viridiplantae</taxon>
        <taxon>Streptophyta</taxon>
        <taxon>Embryophyta</taxon>
        <taxon>Tracheophyta</taxon>
        <taxon>Spermatophyta</taxon>
        <taxon>Magnoliopsida</taxon>
        <taxon>eudicotyledons</taxon>
        <taxon>Gunneridae</taxon>
        <taxon>Pentapetalae</taxon>
        <taxon>rosids</taxon>
        <taxon>fabids</taxon>
        <taxon>Cucurbitales</taxon>
        <taxon>Cucurbitaceae</taxon>
        <taxon>Benincaseae</taxon>
        <taxon>Cucumis</taxon>
    </lineage>
</organism>
<reference evidence="1 2" key="3">
    <citation type="journal article" date="2010" name="BMC Genomics">
        <title>Transcriptome sequencing and comparative analysis of cucumber flowers with different sex types.</title>
        <authorList>
            <person name="Guo S."/>
            <person name="Zheng Y."/>
            <person name="Joung J.G."/>
            <person name="Liu S."/>
            <person name="Zhang Z."/>
            <person name="Crasta O.R."/>
            <person name="Sobral B.W."/>
            <person name="Xu Y."/>
            <person name="Huang S."/>
            <person name="Fei Z."/>
        </authorList>
    </citation>
    <scope>NUCLEOTIDE SEQUENCE [LARGE SCALE GENOMIC DNA]</scope>
    <source>
        <strain evidence="2">cv. 9930</strain>
    </source>
</reference>
<dbReference type="GO" id="GO:0045017">
    <property type="term" value="P:glycerolipid biosynthetic process"/>
    <property type="evidence" value="ECO:0007669"/>
    <property type="project" value="InterPro"/>
</dbReference>
<proteinExistence type="predicted"/>
<evidence type="ECO:0000313" key="2">
    <source>
        <dbReference type="Proteomes" id="UP000029981"/>
    </source>
</evidence>
<name>A0A0A0K3V2_CUCSA</name>
<dbReference type="EMBL" id="CM002928">
    <property type="protein sequence ID" value="KGN43654.1"/>
    <property type="molecule type" value="Genomic_DNA"/>
</dbReference>
<dbReference type="Proteomes" id="UP000029981">
    <property type="component" value="Chromosome 7"/>
</dbReference>
<dbReference type="STRING" id="3659.A0A0A0K3V2"/>
<reference evidence="1 2" key="4">
    <citation type="journal article" date="2011" name="BMC Genomics">
        <title>RNA-Seq improves annotation of protein-coding genes in the cucumber genome.</title>
        <authorList>
            <person name="Li Z."/>
            <person name="Zhang Z."/>
            <person name="Yan P."/>
            <person name="Huang S."/>
            <person name="Fei Z."/>
            <person name="Lin K."/>
        </authorList>
    </citation>
    <scope>NUCLEOTIDE SEQUENCE [LARGE SCALE GENOMIC DNA]</scope>
    <source>
        <strain evidence="2">cv. 9930</strain>
    </source>
</reference>
<accession>A0A0A0K3V2</accession>
<keyword evidence="2" id="KW-1185">Reference proteome</keyword>
<dbReference type="Gramene" id="KGN43654">
    <property type="protein sequence ID" value="KGN43654"/>
    <property type="gene ID" value="Csa_7G051340"/>
</dbReference>
<gene>
    <name evidence="1" type="ORF">Csa_7G051340</name>
</gene>
<reference evidence="1 2" key="2">
    <citation type="journal article" date="2009" name="PLoS ONE">
        <title>An integrated genetic and cytogenetic map of the cucumber genome.</title>
        <authorList>
            <person name="Ren Y."/>
            <person name="Zhang Z."/>
            <person name="Liu J."/>
            <person name="Staub J.E."/>
            <person name="Han Y."/>
            <person name="Cheng Z."/>
            <person name="Li X."/>
            <person name="Lu J."/>
            <person name="Miao H."/>
            <person name="Kang H."/>
            <person name="Xie B."/>
            <person name="Gu X."/>
            <person name="Wang X."/>
            <person name="Du Y."/>
            <person name="Jin W."/>
            <person name="Huang S."/>
        </authorList>
    </citation>
    <scope>NUCLEOTIDE SEQUENCE [LARGE SCALE GENOMIC DNA]</scope>
    <source>
        <strain evidence="2">cv. 9930</strain>
    </source>
</reference>
<reference evidence="1 2" key="1">
    <citation type="journal article" date="2009" name="Nat. Genet.">
        <title>The genome of the cucumber, Cucumis sativus L.</title>
        <authorList>
            <person name="Huang S."/>
            <person name="Li R."/>
            <person name="Zhang Z."/>
            <person name="Li L."/>
            <person name="Gu X."/>
            <person name="Fan W."/>
            <person name="Lucas W.J."/>
            <person name="Wang X."/>
            <person name="Xie B."/>
            <person name="Ni P."/>
            <person name="Ren Y."/>
            <person name="Zhu H."/>
            <person name="Li J."/>
            <person name="Lin K."/>
            <person name="Jin W."/>
            <person name="Fei Z."/>
            <person name="Li G."/>
            <person name="Staub J."/>
            <person name="Kilian A."/>
            <person name="van der Vossen E.A."/>
            <person name="Wu Y."/>
            <person name="Guo J."/>
            <person name="He J."/>
            <person name="Jia Z."/>
            <person name="Ren Y."/>
            <person name="Tian G."/>
            <person name="Lu Y."/>
            <person name="Ruan J."/>
            <person name="Qian W."/>
            <person name="Wang M."/>
            <person name="Huang Q."/>
            <person name="Li B."/>
            <person name="Xuan Z."/>
            <person name="Cao J."/>
            <person name="Asan"/>
            <person name="Wu Z."/>
            <person name="Zhang J."/>
            <person name="Cai Q."/>
            <person name="Bai Y."/>
            <person name="Zhao B."/>
            <person name="Han Y."/>
            <person name="Li Y."/>
            <person name="Li X."/>
            <person name="Wang S."/>
            <person name="Shi Q."/>
            <person name="Liu S."/>
            <person name="Cho W.K."/>
            <person name="Kim J.Y."/>
            <person name="Xu Y."/>
            <person name="Heller-Uszynska K."/>
            <person name="Miao H."/>
            <person name="Cheng Z."/>
            <person name="Zhang S."/>
            <person name="Wu J."/>
            <person name="Yang Y."/>
            <person name="Kang H."/>
            <person name="Li M."/>
            <person name="Liang H."/>
            <person name="Ren X."/>
            <person name="Shi Z."/>
            <person name="Wen M."/>
            <person name="Jian M."/>
            <person name="Yang H."/>
            <person name="Zhang G."/>
            <person name="Yang Z."/>
            <person name="Chen R."/>
            <person name="Liu S."/>
            <person name="Li J."/>
            <person name="Ma L."/>
            <person name="Liu H."/>
            <person name="Zhou Y."/>
            <person name="Zhao J."/>
            <person name="Fang X."/>
            <person name="Li G."/>
            <person name="Fang L."/>
            <person name="Li Y."/>
            <person name="Liu D."/>
            <person name="Zheng H."/>
            <person name="Zhang Y."/>
            <person name="Qin N."/>
            <person name="Li Z."/>
            <person name="Yang G."/>
            <person name="Yang S."/>
            <person name="Bolund L."/>
            <person name="Kristiansen K."/>
            <person name="Zheng H."/>
            <person name="Li S."/>
            <person name="Zhang X."/>
            <person name="Yang H."/>
            <person name="Wang J."/>
            <person name="Sun R."/>
            <person name="Zhang B."/>
            <person name="Jiang S."/>
            <person name="Wang J."/>
            <person name="Du Y."/>
            <person name="Li S."/>
        </authorList>
    </citation>
    <scope>NUCLEOTIDE SEQUENCE [LARGE SCALE GENOMIC DNA]</scope>
    <source>
        <strain evidence="2">cv. 9930</strain>
    </source>
</reference>
<evidence type="ECO:0000313" key="1">
    <source>
        <dbReference type="EMBL" id="KGN43654.1"/>
    </source>
</evidence>
<protein>
    <recommendedName>
        <fullName evidence="3">Diacylglycerol O-acyltransferase</fullName>
    </recommendedName>
</protein>